<dbReference type="Pfam" id="PF00481">
    <property type="entry name" value="PP2C"/>
    <property type="match status" value="1"/>
</dbReference>
<dbReference type="InterPro" id="IPR036457">
    <property type="entry name" value="PPM-type-like_dom_sf"/>
</dbReference>
<dbReference type="OrthoDB" id="497134at2759"/>
<sequence length="433" mass="46657">MGGVGVDGGTTAAAAAARGATARASESDDSATDGSSASVSAEKRSLLVDAADGVEAWEVREKRRRKSARGKPPRKSKAGEDVDGNAREEPYVTTPELEDSARASPSVVDVGVLTEEGEKSREILGARVVVGAALAQGQRQYMEDRYSTVLDLKPEGVVECDGIRRSFLGVFDGHNGDWAAQFASERLHTFLNQDILTRNASPSCPDATAQYNAEMEKSLKKMYMDCDAVILDSTSQQGRRDGSTALSILQVGNALFTAHAGDSRAVVGYADGRTRAMTEDHKPSTVTERRRVTEIGGRIEFCGCWRVIADHPFKPVRAALAVSRSLGDIDFKRPKDTGVTAEPDVQRYELNKNVNFVILATDGMWDVIRDQEAGDIARGKLTEHGVLLDGECTTSDLTAIESACNEAAKELLETSLRRGTNDNVTVVVAMYVH</sequence>
<dbReference type="RefSeq" id="XP_022839038.1">
    <property type="nucleotide sequence ID" value="XM_022984292.1"/>
</dbReference>
<dbReference type="InterPro" id="IPR001932">
    <property type="entry name" value="PPM-type_phosphatase-like_dom"/>
</dbReference>
<organism evidence="3 4">
    <name type="scientific">Ostreococcus tauri</name>
    <name type="common">Marine green alga</name>
    <dbReference type="NCBI Taxonomy" id="70448"/>
    <lineage>
        <taxon>Eukaryota</taxon>
        <taxon>Viridiplantae</taxon>
        <taxon>Chlorophyta</taxon>
        <taxon>Mamiellophyceae</taxon>
        <taxon>Mamiellales</taxon>
        <taxon>Bathycoccaceae</taxon>
        <taxon>Ostreococcus</taxon>
    </lineage>
</organism>
<dbReference type="PANTHER" id="PTHR47992">
    <property type="entry name" value="PROTEIN PHOSPHATASE"/>
    <property type="match status" value="1"/>
</dbReference>
<evidence type="ECO:0000259" key="2">
    <source>
        <dbReference type="PROSITE" id="PS51746"/>
    </source>
</evidence>
<feature type="compositionally biased region" description="Basic residues" evidence="1">
    <location>
        <begin position="62"/>
        <end position="76"/>
    </location>
</feature>
<evidence type="ECO:0000313" key="4">
    <source>
        <dbReference type="Proteomes" id="UP000009170"/>
    </source>
</evidence>
<comment type="caution">
    <text evidence="3">The sequence shown here is derived from an EMBL/GenBank/DDBJ whole genome shotgun (WGS) entry which is preliminary data.</text>
</comment>
<proteinExistence type="predicted"/>
<dbReference type="GO" id="GO:0004722">
    <property type="term" value="F:protein serine/threonine phosphatase activity"/>
    <property type="evidence" value="ECO:0007669"/>
    <property type="project" value="InterPro"/>
</dbReference>
<gene>
    <name evidence="3" type="ORF">OT_ostta05g03040</name>
</gene>
<dbReference type="GeneID" id="9835218"/>
<dbReference type="STRING" id="70448.A0A090M5T2"/>
<reference evidence="4" key="1">
    <citation type="journal article" date="2006" name="Proc. Natl. Acad. Sci. U.S.A.">
        <title>Genome analysis of the smallest free-living eukaryote Ostreococcus tauri unveils many unique features.</title>
        <authorList>
            <person name="Derelle E."/>
            <person name="Ferraz C."/>
            <person name="Rombauts S."/>
            <person name="Rouze P."/>
            <person name="Worden A.Z."/>
            <person name="Robbens S."/>
            <person name="Partensky F."/>
            <person name="Degroeve S."/>
            <person name="Echeynie S."/>
            <person name="Cooke R."/>
            <person name="Saeys Y."/>
            <person name="Wuyts J."/>
            <person name="Jabbari K."/>
            <person name="Bowler C."/>
            <person name="Panaud O."/>
            <person name="Piegu B."/>
            <person name="Ball S.G."/>
            <person name="Ral J.-P."/>
            <person name="Bouget F.-Y."/>
            <person name="Piganeau G."/>
            <person name="De Baets B."/>
            <person name="Picard A."/>
            <person name="Delseny M."/>
            <person name="Demaille J."/>
            <person name="Van de Peer Y."/>
            <person name="Moreau H."/>
        </authorList>
    </citation>
    <scope>NUCLEOTIDE SEQUENCE [LARGE SCALE GENOMIC DNA]</scope>
    <source>
        <strain evidence="4">OTTH 0595 / CCAP 157/2 / RCC745</strain>
    </source>
</reference>
<dbReference type="KEGG" id="ota:OT_ostta05g03040"/>
<feature type="region of interest" description="Disordered" evidence="1">
    <location>
        <begin position="1"/>
        <end position="45"/>
    </location>
</feature>
<protein>
    <submittedName>
        <fullName evidence="3">Protein phosphatase 2C</fullName>
    </submittedName>
</protein>
<dbReference type="CDD" id="cd00143">
    <property type="entry name" value="PP2Cc"/>
    <property type="match status" value="1"/>
</dbReference>
<dbReference type="Proteomes" id="UP000009170">
    <property type="component" value="Unassembled WGS sequence"/>
</dbReference>
<dbReference type="AlphaFoldDB" id="A0A090M5T2"/>
<feature type="compositionally biased region" description="Basic and acidic residues" evidence="1">
    <location>
        <begin position="77"/>
        <end position="88"/>
    </location>
</feature>
<evidence type="ECO:0000313" key="3">
    <source>
        <dbReference type="EMBL" id="CEF98032.1"/>
    </source>
</evidence>
<reference evidence="3 4" key="2">
    <citation type="journal article" date="2014" name="BMC Genomics">
        <title>An improved genome of the model marine alga Ostreococcus tauri unfolds by assessing Illumina de novo assemblies.</title>
        <authorList>
            <person name="Blanc-Mathieu R."/>
            <person name="Verhelst B."/>
            <person name="Derelle E."/>
            <person name="Rombauts S."/>
            <person name="Bouget F.Y."/>
            <person name="Carre I."/>
            <person name="Chateau A."/>
            <person name="Eyre-Walker A."/>
            <person name="Grimsley N."/>
            <person name="Moreau H."/>
            <person name="Piegu B."/>
            <person name="Rivals E."/>
            <person name="Schackwitz W."/>
            <person name="Van de Peer Y."/>
            <person name="Piganeau G."/>
        </authorList>
    </citation>
    <scope>NUCLEOTIDE SEQUENCE [LARGE SCALE GENOMIC DNA]</scope>
    <source>
        <strain evidence="4">OTTH 0595 / CCAP 157/2 / RCC745</strain>
    </source>
</reference>
<evidence type="ECO:0000256" key="1">
    <source>
        <dbReference type="SAM" id="MobiDB-lite"/>
    </source>
</evidence>
<feature type="region of interest" description="Disordered" evidence="1">
    <location>
        <begin position="57"/>
        <end position="88"/>
    </location>
</feature>
<feature type="domain" description="PPM-type phosphatase" evidence="2">
    <location>
        <begin position="129"/>
        <end position="431"/>
    </location>
</feature>
<dbReference type="EMBL" id="CAID01000005">
    <property type="protein sequence ID" value="CEF98032.1"/>
    <property type="molecule type" value="Genomic_DNA"/>
</dbReference>
<feature type="compositionally biased region" description="Low complexity" evidence="1">
    <location>
        <begin position="9"/>
        <end position="24"/>
    </location>
</feature>
<keyword evidence="4" id="KW-1185">Reference proteome</keyword>
<dbReference type="SUPFAM" id="SSF81606">
    <property type="entry name" value="PP2C-like"/>
    <property type="match status" value="1"/>
</dbReference>
<dbReference type="InParanoid" id="A0A090M5T2"/>
<accession>A0A090M5T2</accession>
<dbReference type="InterPro" id="IPR015655">
    <property type="entry name" value="PP2C"/>
</dbReference>
<dbReference type="SMART" id="SM00332">
    <property type="entry name" value="PP2Cc"/>
    <property type="match status" value="1"/>
</dbReference>
<dbReference type="PROSITE" id="PS51746">
    <property type="entry name" value="PPM_2"/>
    <property type="match status" value="1"/>
</dbReference>
<dbReference type="Gene3D" id="3.60.40.10">
    <property type="entry name" value="PPM-type phosphatase domain"/>
    <property type="match status" value="1"/>
</dbReference>
<name>A0A090M5T2_OSTTA</name>